<comment type="caution">
    <text evidence="1">The sequence shown here is derived from an EMBL/GenBank/DDBJ whole genome shotgun (WGS) entry which is preliminary data.</text>
</comment>
<organism evidence="1 2">
    <name type="scientific">Enterovibrio norvegicus</name>
    <dbReference type="NCBI Taxonomy" id="188144"/>
    <lineage>
        <taxon>Bacteria</taxon>
        <taxon>Pseudomonadati</taxon>
        <taxon>Pseudomonadota</taxon>
        <taxon>Gammaproteobacteria</taxon>
        <taxon>Vibrionales</taxon>
        <taxon>Vibrionaceae</taxon>
        <taxon>Enterovibrio</taxon>
    </lineage>
</organism>
<accession>A0ABV4KZB5</accession>
<evidence type="ECO:0000313" key="2">
    <source>
        <dbReference type="Proteomes" id="UP001569154"/>
    </source>
</evidence>
<protein>
    <submittedName>
        <fullName evidence="1">Uncharacterized protein</fullName>
    </submittedName>
</protein>
<dbReference type="EMBL" id="JBGONM010000003">
    <property type="protein sequence ID" value="MEZ8079899.1"/>
    <property type="molecule type" value="Genomic_DNA"/>
</dbReference>
<evidence type="ECO:0000313" key="1">
    <source>
        <dbReference type="EMBL" id="MEZ8079899.1"/>
    </source>
</evidence>
<name>A0ABV4KZB5_9GAMM</name>
<sequence>MTDIPNDTDPQAIELQSFLEKNGVVKTLAHFSGLDENDKEVESIESIYHQR</sequence>
<reference evidence="1 2" key="1">
    <citation type="submission" date="2024-06" db="EMBL/GenBank/DDBJ databases">
        <authorList>
            <person name="Steensen K."/>
            <person name="Seneca J."/>
            <person name="Bartlau N."/>
            <person name="Yu A.X."/>
            <person name="Polz M.F."/>
        </authorList>
    </citation>
    <scope>NUCLEOTIDE SEQUENCE [LARGE SCALE GENOMIC DNA]</scope>
    <source>
        <strain evidence="1 2">1F260</strain>
    </source>
</reference>
<gene>
    <name evidence="1" type="ORF">ACED35_02170</name>
</gene>
<proteinExistence type="predicted"/>
<dbReference type="Proteomes" id="UP001569154">
    <property type="component" value="Unassembled WGS sequence"/>
</dbReference>
<dbReference type="RefSeq" id="WP_206744260.1">
    <property type="nucleotide sequence ID" value="NZ_AJYG02000063.1"/>
</dbReference>
<keyword evidence="2" id="KW-1185">Reference proteome</keyword>